<protein>
    <submittedName>
        <fullName evidence="1">Uncharacterized protein</fullName>
    </submittedName>
</protein>
<accession>A0AAN8FMW3</accession>
<keyword evidence="2" id="KW-1185">Reference proteome</keyword>
<sequence>MFNCNFYYSETSAVPLCNYGSLTEPSGNTDVSPEQYYYSYDPQLPMQLVNGNLTSFPNLMYESQAMLPMQEPHYYELGSIAAEPGYIADTSTYMSDSSQSRNSSLYLDTSDDIPSSLNTSNATIPYMNDEGFYPGIFAQSRRGKRHPVLLYRIPKTDLCYVYNRLDGTYGEKVKYICRECFLLKRYVLAEVTSFCYFTEDPVRAGHICHPKRFRKEMAARQAITARYRSAVSGCDLGQSIS</sequence>
<name>A0AAN8FMW3_TRICO</name>
<reference evidence="1 2" key="1">
    <citation type="submission" date="2019-10" db="EMBL/GenBank/DDBJ databases">
        <title>Assembly and Annotation for the nematode Trichostrongylus colubriformis.</title>
        <authorList>
            <person name="Martin J."/>
        </authorList>
    </citation>
    <scope>NUCLEOTIDE SEQUENCE [LARGE SCALE GENOMIC DNA]</scope>
    <source>
        <strain evidence="1">G859</strain>
        <tissue evidence="1">Whole worm</tissue>
    </source>
</reference>
<comment type="caution">
    <text evidence="1">The sequence shown here is derived from an EMBL/GenBank/DDBJ whole genome shotgun (WGS) entry which is preliminary data.</text>
</comment>
<dbReference type="EMBL" id="WIXE01016214">
    <property type="protein sequence ID" value="KAK5972850.1"/>
    <property type="molecule type" value="Genomic_DNA"/>
</dbReference>
<evidence type="ECO:0000313" key="2">
    <source>
        <dbReference type="Proteomes" id="UP001331761"/>
    </source>
</evidence>
<organism evidence="1 2">
    <name type="scientific">Trichostrongylus colubriformis</name>
    <name type="common">Black scour worm</name>
    <dbReference type="NCBI Taxonomy" id="6319"/>
    <lineage>
        <taxon>Eukaryota</taxon>
        <taxon>Metazoa</taxon>
        <taxon>Ecdysozoa</taxon>
        <taxon>Nematoda</taxon>
        <taxon>Chromadorea</taxon>
        <taxon>Rhabditida</taxon>
        <taxon>Rhabditina</taxon>
        <taxon>Rhabditomorpha</taxon>
        <taxon>Strongyloidea</taxon>
        <taxon>Trichostrongylidae</taxon>
        <taxon>Trichostrongylus</taxon>
    </lineage>
</organism>
<dbReference type="Proteomes" id="UP001331761">
    <property type="component" value="Unassembled WGS sequence"/>
</dbReference>
<proteinExistence type="predicted"/>
<gene>
    <name evidence="1" type="ORF">GCK32_004983</name>
</gene>
<evidence type="ECO:0000313" key="1">
    <source>
        <dbReference type="EMBL" id="KAK5972850.1"/>
    </source>
</evidence>
<dbReference type="AlphaFoldDB" id="A0AAN8FMW3"/>